<dbReference type="GO" id="GO:0015768">
    <property type="term" value="P:maltose transport"/>
    <property type="evidence" value="ECO:0007669"/>
    <property type="project" value="TreeGrafter"/>
</dbReference>
<evidence type="ECO:0000256" key="2">
    <source>
        <dbReference type="ARBA" id="ARBA00022448"/>
    </source>
</evidence>
<dbReference type="GO" id="GO:0042956">
    <property type="term" value="P:maltodextrin transmembrane transport"/>
    <property type="evidence" value="ECO:0007669"/>
    <property type="project" value="TreeGrafter"/>
</dbReference>
<dbReference type="SUPFAM" id="SSF53850">
    <property type="entry name" value="Periplasmic binding protein-like II"/>
    <property type="match status" value="1"/>
</dbReference>
<comment type="similarity">
    <text evidence="1">Belongs to the bacterial solute-binding protein 1 family.</text>
</comment>
<evidence type="ECO:0000313" key="7">
    <source>
        <dbReference type="Proteomes" id="UP000322634"/>
    </source>
</evidence>
<reference evidence="6 7" key="1">
    <citation type="submission" date="2019-08" db="EMBL/GenBank/DDBJ databases">
        <title>Actinomadura sp. nov. CYP1-5 isolated from mountain soil.</title>
        <authorList>
            <person name="Songsumanus A."/>
            <person name="Kuncharoen N."/>
            <person name="Kudo T."/>
            <person name="Yuki M."/>
            <person name="Igarashi Y."/>
            <person name="Tanasupawat S."/>
        </authorList>
    </citation>
    <scope>NUCLEOTIDE SEQUENCE [LARGE SCALE GENOMIC DNA]</scope>
    <source>
        <strain evidence="6 7">GKU157</strain>
    </source>
</reference>
<dbReference type="InterPro" id="IPR006059">
    <property type="entry name" value="SBP"/>
</dbReference>
<keyword evidence="5" id="KW-1133">Transmembrane helix</keyword>
<evidence type="ECO:0000256" key="5">
    <source>
        <dbReference type="SAM" id="Phobius"/>
    </source>
</evidence>
<evidence type="ECO:0000256" key="1">
    <source>
        <dbReference type="ARBA" id="ARBA00008520"/>
    </source>
</evidence>
<dbReference type="OrthoDB" id="3495561at2"/>
<keyword evidence="5" id="KW-0812">Transmembrane</keyword>
<feature type="compositionally biased region" description="Basic residues" evidence="4">
    <location>
        <begin position="11"/>
        <end position="28"/>
    </location>
</feature>
<dbReference type="PANTHER" id="PTHR30061:SF50">
    <property type="entry name" value="MALTOSE_MALTODEXTRIN-BINDING PERIPLASMIC PROTEIN"/>
    <property type="match status" value="1"/>
</dbReference>
<dbReference type="Gene3D" id="3.40.190.10">
    <property type="entry name" value="Periplasmic binding protein-like II"/>
    <property type="match status" value="2"/>
</dbReference>
<gene>
    <name evidence="6" type="ORF">FXF65_02815</name>
</gene>
<keyword evidence="3" id="KW-0732">Signal</keyword>
<proteinExistence type="inferred from homology"/>
<feature type="region of interest" description="Disordered" evidence="4">
    <location>
        <begin position="396"/>
        <end position="420"/>
    </location>
</feature>
<dbReference type="GO" id="GO:1901982">
    <property type="term" value="F:maltose binding"/>
    <property type="evidence" value="ECO:0007669"/>
    <property type="project" value="TreeGrafter"/>
</dbReference>
<name>A0A5D0UKS2_9ACTN</name>
<dbReference type="Pfam" id="PF13416">
    <property type="entry name" value="SBP_bac_8"/>
    <property type="match status" value="1"/>
</dbReference>
<organism evidence="6 7">
    <name type="scientific">Actinomadura syzygii</name>
    <dbReference type="NCBI Taxonomy" id="1427538"/>
    <lineage>
        <taxon>Bacteria</taxon>
        <taxon>Bacillati</taxon>
        <taxon>Actinomycetota</taxon>
        <taxon>Actinomycetes</taxon>
        <taxon>Streptosporangiales</taxon>
        <taxon>Thermomonosporaceae</taxon>
        <taxon>Actinomadura</taxon>
    </lineage>
</organism>
<keyword evidence="5" id="KW-0472">Membrane</keyword>
<evidence type="ECO:0000313" key="6">
    <source>
        <dbReference type="EMBL" id="TYC18694.1"/>
    </source>
</evidence>
<feature type="region of interest" description="Disordered" evidence="4">
    <location>
        <begin position="1"/>
        <end position="32"/>
    </location>
</feature>
<sequence length="489" mass="53915">MLGRARQGDRRRGRRAVHRRIGGHRGRRGRQDHLQRHREHAVMTISRRTLAVAVASLVAVAPTWLVMDRVAGVRSAEPGLGCGEHNGLVIGVDSDVSLGFQRRGLLKLWNQWHGSKVTLMEVGLKVDQQRSQLAAAAQARSCLYDVLILDTPGTAEFAEGGHLEPIKSTWMEDPDDFFDPPRESGKWQGKQYAVPWTTDAGLLYVKGKGKAVPGSWEALVNAGYATQLVDYEGLTVNALDAVWNRNEQQRRPPVLMGTDTKVTVDDARESILPGLRDLKAGLEHQRARAGAGGMAKDPRTSDELDSIEMFAQAPDGTVMRNWPFVFRSLFADPRVRDRFEVSRLPAPGLSVLGGQNLAVSAYSRHKEEAGELVYFLTGKTSENRLFVCGGYPPTRKSALNDNPCQEQGARLEPEEQPTPERRNKFIVELKAAMEKAHPRPITPHYSQFSETFRGCADAVLDSGPDAPEPSPEKLAEALNASLRGEHGSC</sequence>
<keyword evidence="2" id="KW-0813">Transport</keyword>
<dbReference type="Proteomes" id="UP000322634">
    <property type="component" value="Unassembled WGS sequence"/>
</dbReference>
<dbReference type="EMBL" id="VSFF01000001">
    <property type="protein sequence ID" value="TYC18694.1"/>
    <property type="molecule type" value="Genomic_DNA"/>
</dbReference>
<accession>A0A5D0UKS2</accession>
<evidence type="ECO:0000256" key="4">
    <source>
        <dbReference type="SAM" id="MobiDB-lite"/>
    </source>
</evidence>
<evidence type="ECO:0000256" key="3">
    <source>
        <dbReference type="ARBA" id="ARBA00022729"/>
    </source>
</evidence>
<feature type="transmembrane region" description="Helical" evidence="5">
    <location>
        <begin position="49"/>
        <end position="67"/>
    </location>
</feature>
<comment type="caution">
    <text evidence="6">The sequence shown here is derived from an EMBL/GenBank/DDBJ whole genome shotgun (WGS) entry which is preliminary data.</text>
</comment>
<dbReference type="GO" id="GO:0055052">
    <property type="term" value="C:ATP-binding cassette (ABC) transporter complex, substrate-binding subunit-containing"/>
    <property type="evidence" value="ECO:0007669"/>
    <property type="project" value="TreeGrafter"/>
</dbReference>
<feature type="compositionally biased region" description="Basic and acidic residues" evidence="4">
    <location>
        <begin position="1"/>
        <end position="10"/>
    </location>
</feature>
<dbReference type="AlphaFoldDB" id="A0A5D0UKS2"/>
<keyword evidence="7" id="KW-1185">Reference proteome</keyword>
<feature type="compositionally biased region" description="Basic and acidic residues" evidence="4">
    <location>
        <begin position="409"/>
        <end position="420"/>
    </location>
</feature>
<protein>
    <submittedName>
        <fullName evidence="6">Extracellular solute-binding protein</fullName>
    </submittedName>
</protein>
<dbReference type="PANTHER" id="PTHR30061">
    <property type="entry name" value="MALTOSE-BINDING PERIPLASMIC PROTEIN"/>
    <property type="match status" value="1"/>
</dbReference>